<gene>
    <name evidence="3" type="ORF">DGAL_LOCUS3372</name>
</gene>
<dbReference type="InterPro" id="IPR035940">
    <property type="entry name" value="CAP_sf"/>
</dbReference>
<accession>A0A8J2RJI6</accession>
<dbReference type="EMBL" id="CAKKLH010000050">
    <property type="protein sequence ID" value="CAH0101072.1"/>
    <property type="molecule type" value="Genomic_DNA"/>
</dbReference>
<keyword evidence="1" id="KW-0732">Signal</keyword>
<name>A0A8J2RJI6_9CRUS</name>
<dbReference type="SUPFAM" id="SSF55797">
    <property type="entry name" value="PR-1-like"/>
    <property type="match status" value="1"/>
</dbReference>
<dbReference type="PANTHER" id="PTHR10334">
    <property type="entry name" value="CYSTEINE-RICH SECRETORY PROTEIN-RELATED"/>
    <property type="match status" value="1"/>
</dbReference>
<feature type="chain" id="PRO_5035221730" description="SCP domain-containing protein" evidence="1">
    <location>
        <begin position="24"/>
        <end position="200"/>
    </location>
</feature>
<dbReference type="SMART" id="SM00198">
    <property type="entry name" value="SCP"/>
    <property type="match status" value="1"/>
</dbReference>
<protein>
    <recommendedName>
        <fullName evidence="2">SCP domain-containing protein</fullName>
    </recommendedName>
</protein>
<dbReference type="CDD" id="cd05382">
    <property type="entry name" value="CAP_GAPR1-like"/>
    <property type="match status" value="1"/>
</dbReference>
<dbReference type="Pfam" id="PF00188">
    <property type="entry name" value="CAP"/>
    <property type="match status" value="1"/>
</dbReference>
<dbReference type="FunFam" id="3.40.33.10:FF:000010">
    <property type="entry name" value="Predicted protein"/>
    <property type="match status" value="1"/>
</dbReference>
<evidence type="ECO:0000259" key="2">
    <source>
        <dbReference type="SMART" id="SM00198"/>
    </source>
</evidence>
<sequence>MHLPSSLFFVALTCAALICWVNADDQHIDDDVNGLLERESFLDDTELTSNDEEDRQFNTFSQQCLQAHNDYRKKHGVAPLVLDQKVTAVAQNWANTLAARNTFAHSGTQGYGENIYATTSTSVSGRDPVNLFYDEIKYYNYNAPGFSLATGHFTQVVWKSSKSIGVGVAKGRSGTTYVVVNYYPQGNYQGQFSANVPRPL</sequence>
<organism evidence="3 4">
    <name type="scientific">Daphnia galeata</name>
    <dbReference type="NCBI Taxonomy" id="27404"/>
    <lineage>
        <taxon>Eukaryota</taxon>
        <taxon>Metazoa</taxon>
        <taxon>Ecdysozoa</taxon>
        <taxon>Arthropoda</taxon>
        <taxon>Crustacea</taxon>
        <taxon>Branchiopoda</taxon>
        <taxon>Diplostraca</taxon>
        <taxon>Cladocera</taxon>
        <taxon>Anomopoda</taxon>
        <taxon>Daphniidae</taxon>
        <taxon>Daphnia</taxon>
    </lineage>
</organism>
<dbReference type="Proteomes" id="UP000789390">
    <property type="component" value="Unassembled WGS sequence"/>
</dbReference>
<reference evidence="3" key="1">
    <citation type="submission" date="2021-11" db="EMBL/GenBank/DDBJ databases">
        <authorList>
            <person name="Schell T."/>
        </authorList>
    </citation>
    <scope>NUCLEOTIDE SEQUENCE</scope>
    <source>
        <strain evidence="3">M5</strain>
    </source>
</reference>
<evidence type="ECO:0000313" key="3">
    <source>
        <dbReference type="EMBL" id="CAH0101072.1"/>
    </source>
</evidence>
<dbReference type="GO" id="GO:0005576">
    <property type="term" value="C:extracellular region"/>
    <property type="evidence" value="ECO:0007669"/>
    <property type="project" value="InterPro"/>
</dbReference>
<keyword evidence="4" id="KW-1185">Reference proteome</keyword>
<dbReference type="InterPro" id="IPR018244">
    <property type="entry name" value="Allrgn_V5/Tpx1_CS"/>
</dbReference>
<comment type="caution">
    <text evidence="3">The sequence shown here is derived from an EMBL/GenBank/DDBJ whole genome shotgun (WGS) entry which is preliminary data.</text>
</comment>
<dbReference type="AlphaFoldDB" id="A0A8J2RJI6"/>
<proteinExistence type="predicted"/>
<evidence type="ECO:0000256" key="1">
    <source>
        <dbReference type="SAM" id="SignalP"/>
    </source>
</evidence>
<dbReference type="InterPro" id="IPR034113">
    <property type="entry name" value="SCP_GAPR1-like"/>
</dbReference>
<dbReference type="Gene3D" id="3.40.33.10">
    <property type="entry name" value="CAP"/>
    <property type="match status" value="1"/>
</dbReference>
<dbReference type="InterPro" id="IPR014044">
    <property type="entry name" value="CAP_dom"/>
</dbReference>
<dbReference type="PROSITE" id="PS01009">
    <property type="entry name" value="CRISP_1"/>
    <property type="match status" value="1"/>
</dbReference>
<dbReference type="OrthoDB" id="337038at2759"/>
<dbReference type="InterPro" id="IPR001283">
    <property type="entry name" value="CRISP-related"/>
</dbReference>
<feature type="signal peptide" evidence="1">
    <location>
        <begin position="1"/>
        <end position="23"/>
    </location>
</feature>
<feature type="domain" description="SCP" evidence="2">
    <location>
        <begin position="59"/>
        <end position="190"/>
    </location>
</feature>
<evidence type="ECO:0000313" key="4">
    <source>
        <dbReference type="Proteomes" id="UP000789390"/>
    </source>
</evidence>
<dbReference type="PRINTS" id="PR00837">
    <property type="entry name" value="V5TPXLIKE"/>
</dbReference>